<organism evidence="7 8">
    <name type="scientific">Thalassovita aquimarina</name>
    <dbReference type="NCBI Taxonomy" id="2785917"/>
    <lineage>
        <taxon>Bacteria</taxon>
        <taxon>Pseudomonadati</taxon>
        <taxon>Pseudomonadota</taxon>
        <taxon>Alphaproteobacteria</taxon>
        <taxon>Rhodobacterales</taxon>
        <taxon>Roseobacteraceae</taxon>
        <taxon>Thalassovita</taxon>
    </lineage>
</organism>
<dbReference type="Gene3D" id="3.40.50.280">
    <property type="entry name" value="Cobalamin-binding domain"/>
    <property type="match status" value="1"/>
</dbReference>
<dbReference type="SFLD" id="SFLDG01082">
    <property type="entry name" value="B12-binding_domain_containing"/>
    <property type="match status" value="1"/>
</dbReference>
<accession>A0ABS5HWK6</accession>
<dbReference type="Gene3D" id="3.80.30.20">
    <property type="entry name" value="tm_1862 like domain"/>
    <property type="match status" value="1"/>
</dbReference>
<keyword evidence="3" id="KW-0479">Metal-binding</keyword>
<keyword evidence="2" id="KW-0949">S-adenosyl-L-methionine</keyword>
<dbReference type="PROSITE" id="PS51918">
    <property type="entry name" value="RADICAL_SAM"/>
    <property type="match status" value="1"/>
</dbReference>
<evidence type="ECO:0000313" key="7">
    <source>
        <dbReference type="EMBL" id="MBR9653349.1"/>
    </source>
</evidence>
<dbReference type="Pfam" id="PF04055">
    <property type="entry name" value="Radical_SAM"/>
    <property type="match status" value="1"/>
</dbReference>
<evidence type="ECO:0000256" key="1">
    <source>
        <dbReference type="ARBA" id="ARBA00001966"/>
    </source>
</evidence>
<protein>
    <submittedName>
        <fullName evidence="7">DUF4070 domain-containing protein</fullName>
    </submittedName>
</protein>
<comment type="cofactor">
    <cofactor evidence="1">
        <name>[4Fe-4S] cluster</name>
        <dbReference type="ChEBI" id="CHEBI:49883"/>
    </cofactor>
</comment>
<evidence type="ECO:0000256" key="4">
    <source>
        <dbReference type="ARBA" id="ARBA00023004"/>
    </source>
</evidence>
<dbReference type="EMBL" id="JADMKU010000028">
    <property type="protein sequence ID" value="MBR9653349.1"/>
    <property type="molecule type" value="Genomic_DNA"/>
</dbReference>
<evidence type="ECO:0000256" key="3">
    <source>
        <dbReference type="ARBA" id="ARBA00022723"/>
    </source>
</evidence>
<evidence type="ECO:0000313" key="8">
    <source>
        <dbReference type="Proteomes" id="UP001195941"/>
    </source>
</evidence>
<keyword evidence="5" id="KW-0411">Iron-sulfur</keyword>
<dbReference type="Proteomes" id="UP001195941">
    <property type="component" value="Unassembled WGS sequence"/>
</dbReference>
<proteinExistence type="predicted"/>
<reference evidence="7 8" key="1">
    <citation type="journal article" date="2021" name="Arch. Microbiol.">
        <title>Thalassobius aquimarinus sp. nov., isolated from the Sea of Japan seashore.</title>
        <authorList>
            <person name="Kurilenko V.V."/>
            <person name="Romanenko L.A."/>
            <person name="Chernysheva N.Y."/>
            <person name="Velansky P.V."/>
            <person name="Tekutyeva L.A."/>
            <person name="Isaeva M.P."/>
            <person name="Mikhailov V.V."/>
        </authorList>
    </citation>
    <scope>NUCLEOTIDE SEQUENCE [LARGE SCALE GENOMIC DNA]</scope>
    <source>
        <strain evidence="7 8">KMM 8518</strain>
    </source>
</reference>
<keyword evidence="8" id="KW-1185">Reference proteome</keyword>
<dbReference type="InterPro" id="IPR058240">
    <property type="entry name" value="rSAM_sf"/>
</dbReference>
<evidence type="ECO:0000259" key="6">
    <source>
        <dbReference type="PROSITE" id="PS51918"/>
    </source>
</evidence>
<comment type="caution">
    <text evidence="7">The sequence shown here is derived from an EMBL/GenBank/DDBJ whole genome shotgun (WGS) entry which is preliminary data.</text>
</comment>
<dbReference type="PANTHER" id="PTHR43409:SF3">
    <property type="entry name" value="HYPOTHETICAL METHYLTRANSFERASE"/>
    <property type="match status" value="1"/>
</dbReference>
<dbReference type="InterPro" id="IPR025274">
    <property type="entry name" value="DUF4070"/>
</dbReference>
<dbReference type="InterPro" id="IPR034466">
    <property type="entry name" value="Methyltransferase_Class_B"/>
</dbReference>
<dbReference type="SUPFAM" id="SSF102114">
    <property type="entry name" value="Radical SAM enzymes"/>
    <property type="match status" value="1"/>
</dbReference>
<keyword evidence="4" id="KW-0408">Iron</keyword>
<dbReference type="InterPro" id="IPR023404">
    <property type="entry name" value="rSAM_horseshoe"/>
</dbReference>
<dbReference type="SMART" id="SM00729">
    <property type="entry name" value="Elp3"/>
    <property type="match status" value="1"/>
</dbReference>
<dbReference type="InterPro" id="IPR006638">
    <property type="entry name" value="Elp3/MiaA/NifB-like_rSAM"/>
</dbReference>
<dbReference type="InterPro" id="IPR007197">
    <property type="entry name" value="rSAM"/>
</dbReference>
<feature type="domain" description="Radical SAM core" evidence="6">
    <location>
        <begin position="173"/>
        <end position="410"/>
    </location>
</feature>
<dbReference type="CDD" id="cd01335">
    <property type="entry name" value="Radical_SAM"/>
    <property type="match status" value="1"/>
</dbReference>
<dbReference type="SFLD" id="SFLDF00303">
    <property type="entry name" value="hopanoid_C2-methyltransferase"/>
    <property type="match status" value="1"/>
</dbReference>
<sequence length="544" mass="61098">MRPDVRKSLRIALINPRFEPNFWGFEHALPFLPGRRACYTVTAALPALAALSPDFCDVTLIDENVEDIPFDRLGDFDVIGVTGMIVQQTRMHQILHRLCGMGPLIVAGGPLVSVAADDFEGLCDVIFVGEAETTWPGFLHDVYNGRPVLPRYEQGEKTDMTTVPAPRYDLLKAARYVVAPLQFSRGCPFLCEFCDIITIFGRRPRTKAPAQVLAELDGIRRAGFRQCFLVDDNFIGNKAKAREVLIEIVEWQKANGFPIALSTEASLNLADEAELLELMVAANFRQVFIGIETPRAASLIETRKLQNVRGDTMDDKLQRIRDAGLVVTAGFIVGFDNDDAEIFDEQFRFIQRNGIAKSLVAVLSAIPSTPLHDRLKAAGRLDSSHPRINFHPLQMDQDQLLEGYDDLVMRLFDPDAYWQRLLDGYAGSPEYRRKRAAFARDNLPRQTAAAVLAGTLAALGSASRLAAHILTQERGARVLRSYLRHYRKNRGLGRDAIPLTAFVNLCTEHWHFYQMARYDRKMSFGSIQSRVDRPDLALAEHRLD</sequence>
<dbReference type="SFLD" id="SFLDG01123">
    <property type="entry name" value="methyltransferase_(Class_B)"/>
    <property type="match status" value="1"/>
</dbReference>
<dbReference type="SFLD" id="SFLDS00029">
    <property type="entry name" value="Radical_SAM"/>
    <property type="match status" value="1"/>
</dbReference>
<name>A0ABS5HWK6_9RHOB</name>
<dbReference type="Pfam" id="PF13282">
    <property type="entry name" value="DUF4070"/>
    <property type="match status" value="1"/>
</dbReference>
<evidence type="ECO:0000256" key="5">
    <source>
        <dbReference type="ARBA" id="ARBA00023014"/>
    </source>
</evidence>
<dbReference type="InterPro" id="IPR051198">
    <property type="entry name" value="BchE-like"/>
</dbReference>
<evidence type="ECO:0000256" key="2">
    <source>
        <dbReference type="ARBA" id="ARBA00022691"/>
    </source>
</evidence>
<gene>
    <name evidence="7" type="ORF">IT775_19710</name>
</gene>
<dbReference type="InterPro" id="IPR034530">
    <property type="entry name" value="HpnP-like"/>
</dbReference>
<dbReference type="PANTHER" id="PTHR43409">
    <property type="entry name" value="ANAEROBIC MAGNESIUM-PROTOPORPHYRIN IX MONOMETHYL ESTER CYCLASE-RELATED"/>
    <property type="match status" value="1"/>
</dbReference>